<proteinExistence type="predicted"/>
<evidence type="ECO:0000256" key="2">
    <source>
        <dbReference type="SAM" id="MobiDB-lite"/>
    </source>
</evidence>
<evidence type="ECO:0000256" key="1">
    <source>
        <dbReference type="SAM" id="Coils"/>
    </source>
</evidence>
<keyword evidence="3" id="KW-0472">Membrane</keyword>
<protein>
    <submittedName>
        <fullName evidence="4">Uncharacterized protein</fullName>
    </submittedName>
</protein>
<feature type="transmembrane region" description="Helical" evidence="3">
    <location>
        <begin position="440"/>
        <end position="461"/>
    </location>
</feature>
<sequence>MISLIVLLGSILYLQNRRRHGKTYPKKICRMLLGAELAALILSGTELLPAGRLVSDLVRPENGKAGREESLIAGTREGEIRYQLTLEEREMSAREAEDKITAARTELADFLRENTEALSGESPDPKAGEERAKAGGGKEKEETEGLSKRSQGEGDKADIREIDRDLRFPQSLQKGQVALHWSMQPEGILEQNGRFHRDLLSEDQLIAANLVYICGSSRREETIRFLARAYPADSKEGYRSRIKRALEEREKTDRQNQKMDLPEQDFRGEAIRWMRPYSWRGEKLLALGFTGALLMLFAQKKSRMEAVKRRRENADRDYPSIISEIALYLSAGVTVKNALERISAAYEERRKQGQTGHEGYEALSLLVRRMKEGISERQAYEDWPGLCPTASYRKLSMLLIQNLQRGNRRLAELFEEEKQRAEEAGRLRCKKLGDEASTRLLIPMVGLLAVVLMILLAPALFMHL</sequence>
<feature type="coiled-coil region" evidence="1">
    <location>
        <begin position="86"/>
        <end position="113"/>
    </location>
</feature>
<evidence type="ECO:0000313" key="5">
    <source>
        <dbReference type="Proteomes" id="UP000003494"/>
    </source>
</evidence>
<evidence type="ECO:0000313" key="4">
    <source>
        <dbReference type="EMBL" id="EEP27831.1"/>
    </source>
</evidence>
<dbReference type="STRING" id="626523.GCWU000342_01825"/>
<dbReference type="RefSeq" id="WP_006906821.1">
    <property type="nucleotide sequence ID" value="NZ_GG665867.1"/>
</dbReference>
<dbReference type="Proteomes" id="UP000003494">
    <property type="component" value="Unassembled WGS sequence"/>
</dbReference>
<comment type="caution">
    <text evidence="4">The sequence shown here is derived from an EMBL/GenBank/DDBJ whole genome shotgun (WGS) entry which is preliminary data.</text>
</comment>
<accession>C4GCY1</accession>
<gene>
    <name evidence="4" type="ORF">GCWU000342_01825</name>
</gene>
<dbReference type="AlphaFoldDB" id="C4GCY1"/>
<dbReference type="HOGENOM" id="CLU_044047_0_0_9"/>
<keyword evidence="3" id="KW-1133">Transmembrane helix</keyword>
<keyword evidence="1" id="KW-0175">Coiled coil</keyword>
<reference evidence="4" key="1">
    <citation type="submission" date="2009-04" db="EMBL/GenBank/DDBJ databases">
        <authorList>
            <person name="Weinstock G."/>
            <person name="Sodergren E."/>
            <person name="Clifton S."/>
            <person name="Fulton L."/>
            <person name="Fulton B."/>
            <person name="Courtney L."/>
            <person name="Fronick C."/>
            <person name="Harrison M."/>
            <person name="Strong C."/>
            <person name="Farmer C."/>
            <person name="Delahaunty K."/>
            <person name="Markovic C."/>
            <person name="Hall O."/>
            <person name="Minx P."/>
            <person name="Tomlinson C."/>
            <person name="Mitreva M."/>
            <person name="Nelson J."/>
            <person name="Hou S."/>
            <person name="Wollam A."/>
            <person name="Pepin K.H."/>
            <person name="Johnson M."/>
            <person name="Bhonagiri V."/>
            <person name="Nash W.E."/>
            <person name="Warren W."/>
            <person name="Chinwalla A."/>
            <person name="Mardis E.R."/>
            <person name="Wilson R.K."/>
        </authorList>
    </citation>
    <scope>NUCLEOTIDE SEQUENCE [LARGE SCALE GENOMIC DNA]</scope>
    <source>
        <strain evidence="4">DSM 14600</strain>
    </source>
</reference>
<name>C4GCY1_9FIRM</name>
<dbReference type="EMBL" id="ACIP02000004">
    <property type="protein sequence ID" value="EEP27831.1"/>
    <property type="molecule type" value="Genomic_DNA"/>
</dbReference>
<feature type="transmembrane region" description="Helical" evidence="3">
    <location>
        <begin position="284"/>
        <end position="300"/>
    </location>
</feature>
<feature type="compositionally biased region" description="Basic and acidic residues" evidence="2">
    <location>
        <begin position="123"/>
        <end position="162"/>
    </location>
</feature>
<dbReference type="eggNOG" id="COG2064">
    <property type="taxonomic scope" value="Bacteria"/>
</dbReference>
<keyword evidence="3" id="KW-0812">Transmembrane</keyword>
<keyword evidence="5" id="KW-1185">Reference proteome</keyword>
<organism evidence="4 5">
    <name type="scientific">Shuttleworthella satelles DSM 14600</name>
    <dbReference type="NCBI Taxonomy" id="626523"/>
    <lineage>
        <taxon>Bacteria</taxon>
        <taxon>Bacillati</taxon>
        <taxon>Bacillota</taxon>
        <taxon>Clostridia</taxon>
        <taxon>Lachnospirales</taxon>
        <taxon>Lachnospiraceae</taxon>
        <taxon>Shuttleworthella</taxon>
    </lineage>
</organism>
<feature type="region of interest" description="Disordered" evidence="2">
    <location>
        <begin position="115"/>
        <end position="162"/>
    </location>
</feature>
<evidence type="ECO:0000256" key="3">
    <source>
        <dbReference type="SAM" id="Phobius"/>
    </source>
</evidence>